<dbReference type="EMBL" id="FNSO01000003">
    <property type="protein sequence ID" value="SEB45161.1"/>
    <property type="molecule type" value="Genomic_DNA"/>
</dbReference>
<protein>
    <submittedName>
        <fullName evidence="8">Predicted arabinose efflux permease, MFS family</fullName>
    </submittedName>
</protein>
<dbReference type="Pfam" id="PF07690">
    <property type="entry name" value="MFS_1"/>
    <property type="match status" value="1"/>
</dbReference>
<evidence type="ECO:0000256" key="6">
    <source>
        <dbReference type="SAM" id="MobiDB-lite"/>
    </source>
</evidence>
<dbReference type="CDD" id="cd06173">
    <property type="entry name" value="MFS_MefA_like"/>
    <property type="match status" value="1"/>
</dbReference>
<feature type="transmembrane region" description="Helical" evidence="7">
    <location>
        <begin position="217"/>
        <end position="243"/>
    </location>
</feature>
<feature type="compositionally biased region" description="Basic residues" evidence="6">
    <location>
        <begin position="352"/>
        <end position="365"/>
    </location>
</feature>
<dbReference type="SUPFAM" id="SSF103473">
    <property type="entry name" value="MFS general substrate transporter"/>
    <property type="match status" value="1"/>
</dbReference>
<keyword evidence="2" id="KW-1003">Cell membrane</keyword>
<name>A0A1H4JFZ4_9PSEU</name>
<feature type="transmembrane region" description="Helical" evidence="7">
    <location>
        <begin position="102"/>
        <end position="121"/>
    </location>
</feature>
<feature type="transmembrane region" description="Helical" evidence="7">
    <location>
        <begin position="282"/>
        <end position="299"/>
    </location>
</feature>
<feature type="transmembrane region" description="Helical" evidence="7">
    <location>
        <begin position="249"/>
        <end position="270"/>
    </location>
</feature>
<comment type="subcellular location">
    <subcellularLocation>
        <location evidence="1">Cell membrane</location>
        <topology evidence="1">Multi-pass membrane protein</topology>
    </subcellularLocation>
</comment>
<feature type="transmembrane region" description="Helical" evidence="7">
    <location>
        <begin position="27"/>
        <end position="48"/>
    </location>
</feature>
<feature type="compositionally biased region" description="Low complexity" evidence="6">
    <location>
        <begin position="422"/>
        <end position="469"/>
    </location>
</feature>
<accession>A0A1H4JFZ4</accession>
<reference evidence="9" key="1">
    <citation type="submission" date="2016-10" db="EMBL/GenBank/DDBJ databases">
        <authorList>
            <person name="Varghese N."/>
            <person name="Submissions S."/>
        </authorList>
    </citation>
    <scope>NUCLEOTIDE SEQUENCE [LARGE SCALE GENOMIC DNA]</scope>
    <source>
        <strain evidence="9">DSM 44544</strain>
    </source>
</reference>
<dbReference type="GO" id="GO:0005886">
    <property type="term" value="C:plasma membrane"/>
    <property type="evidence" value="ECO:0007669"/>
    <property type="project" value="UniProtKB-SubCell"/>
</dbReference>
<dbReference type="PANTHER" id="PTHR23513">
    <property type="entry name" value="INTEGRAL MEMBRANE EFFLUX PROTEIN-RELATED"/>
    <property type="match status" value="1"/>
</dbReference>
<dbReference type="Gene3D" id="1.20.1250.20">
    <property type="entry name" value="MFS general substrate transporter like domains"/>
    <property type="match status" value="1"/>
</dbReference>
<organism evidence="8 9">
    <name type="scientific">Amycolatopsis tolypomycina</name>
    <dbReference type="NCBI Taxonomy" id="208445"/>
    <lineage>
        <taxon>Bacteria</taxon>
        <taxon>Bacillati</taxon>
        <taxon>Actinomycetota</taxon>
        <taxon>Actinomycetes</taxon>
        <taxon>Pseudonocardiales</taxon>
        <taxon>Pseudonocardiaceae</taxon>
        <taxon>Amycolatopsis</taxon>
    </lineage>
</organism>
<keyword evidence="3 7" id="KW-0812">Transmembrane</keyword>
<dbReference type="GO" id="GO:0022857">
    <property type="term" value="F:transmembrane transporter activity"/>
    <property type="evidence" value="ECO:0007669"/>
    <property type="project" value="InterPro"/>
</dbReference>
<evidence type="ECO:0000256" key="3">
    <source>
        <dbReference type="ARBA" id="ARBA00022692"/>
    </source>
</evidence>
<evidence type="ECO:0000313" key="9">
    <source>
        <dbReference type="Proteomes" id="UP000199622"/>
    </source>
</evidence>
<dbReference type="InterPro" id="IPR036259">
    <property type="entry name" value="MFS_trans_sf"/>
</dbReference>
<evidence type="ECO:0000256" key="2">
    <source>
        <dbReference type="ARBA" id="ARBA00022475"/>
    </source>
</evidence>
<evidence type="ECO:0000256" key="5">
    <source>
        <dbReference type="ARBA" id="ARBA00023136"/>
    </source>
</evidence>
<evidence type="ECO:0000256" key="1">
    <source>
        <dbReference type="ARBA" id="ARBA00004651"/>
    </source>
</evidence>
<dbReference type="PANTHER" id="PTHR23513:SF6">
    <property type="entry name" value="MAJOR FACILITATOR SUPERFAMILY ASSOCIATED DOMAIN-CONTAINING PROTEIN"/>
    <property type="match status" value="1"/>
</dbReference>
<keyword evidence="9" id="KW-1185">Reference proteome</keyword>
<evidence type="ECO:0000313" key="8">
    <source>
        <dbReference type="EMBL" id="SEB45161.1"/>
    </source>
</evidence>
<keyword evidence="5 7" id="KW-0472">Membrane</keyword>
<gene>
    <name evidence="8" type="ORF">SAMN04489727_1860</name>
</gene>
<feature type="region of interest" description="Disordered" evidence="6">
    <location>
        <begin position="347"/>
        <end position="477"/>
    </location>
</feature>
<feature type="compositionally biased region" description="Basic and acidic residues" evidence="6">
    <location>
        <begin position="366"/>
        <end position="379"/>
    </location>
</feature>
<proteinExistence type="predicted"/>
<evidence type="ECO:0000256" key="4">
    <source>
        <dbReference type="ARBA" id="ARBA00022989"/>
    </source>
</evidence>
<dbReference type="InterPro" id="IPR011701">
    <property type="entry name" value="MFS"/>
</dbReference>
<feature type="compositionally biased region" description="Low complexity" evidence="6">
    <location>
        <begin position="392"/>
        <end position="402"/>
    </location>
</feature>
<dbReference type="AlphaFoldDB" id="A0A1H4JFZ4"/>
<keyword evidence="4 7" id="KW-1133">Transmembrane helix</keyword>
<sequence>MGALANRDFRRLWLADLVSQLGSRVDVLAVPLLAVTALGASVFEVSLLRTAESLPYLVLGLQVGAWCDRMRHRPVLIAADLGRAALIASIPVAALFGVLELAHLLVVVLGTGLLGVFFDIAHQTYVPRLVTREQLPDANSRLQTNLSMAAVAGPGLAGLVVQALGTTAALAVDAVTYLWSALWLRRIETPDVRPEPRPRRLLREIGDGLRAVRDDRILLAISLHGAVSSFFQSVHLAIVVVFLARDVGLSPWAIGLLGTVTLTGALAGGLTARWIGARIGGARALVGAAVLYGLAYQLYPFTGPGWALTCYVVAGIFTAYGVIVLNVFAMSFRQAAAPAELLGRGQLDHPHAHLRRRPARQPARRRAGEHPRDAGDAPHRGGRRAGVGGDHGVVAAAEAAGPDARRPSMTTRIRCPLPGAYRSAARQPAMRARRSSPSMSVRTAPSAWARASSSLSAARNSAPAPALKAWPPDSARASQIARLSDACRMTRTK</sequence>
<dbReference type="Proteomes" id="UP000199622">
    <property type="component" value="Unassembled WGS sequence"/>
</dbReference>
<dbReference type="STRING" id="208445.SAMN04489727_1860"/>
<feature type="transmembrane region" description="Helical" evidence="7">
    <location>
        <begin position="305"/>
        <end position="328"/>
    </location>
</feature>
<evidence type="ECO:0000256" key="7">
    <source>
        <dbReference type="SAM" id="Phobius"/>
    </source>
</evidence>